<dbReference type="GO" id="GO:0016787">
    <property type="term" value="F:hydrolase activity"/>
    <property type="evidence" value="ECO:0007669"/>
    <property type="project" value="InterPro"/>
</dbReference>
<dbReference type="Pfam" id="PF06439">
    <property type="entry name" value="3keto-disac_hyd"/>
    <property type="match status" value="1"/>
</dbReference>
<feature type="compositionally biased region" description="Low complexity" evidence="1">
    <location>
        <begin position="549"/>
        <end position="559"/>
    </location>
</feature>
<feature type="signal peptide" evidence="2">
    <location>
        <begin position="1"/>
        <end position="33"/>
    </location>
</feature>
<feature type="compositionally biased region" description="Polar residues" evidence="1">
    <location>
        <begin position="585"/>
        <end position="602"/>
    </location>
</feature>
<dbReference type="Proteomes" id="UP000256388">
    <property type="component" value="Unassembled WGS sequence"/>
</dbReference>
<sequence>MTKEILFVKKVLSVTVAVMMLLSLVGTPGIAFADDSQPDEAPTEEIQAAEGETEEPDAEVTEEPTDVPTVIPTEEIPTEVPAATLTPTQTQKETATTAATDSELLEETLTPTLTPTEDVVGAQGSFVPTPIRPSGIVYTTKPTFEWTKVEGATYYHLYVYKVELGGVVKIYRKTYKSSVCGNSVCSVTPTTSLGYRDYQWKVRADVDEEWRDFSEYSYFTTAGTTTTAKTPSSTIYADTPTFSWVEIEGSTQYEILVYNSKGKVIHEQYTSDFTCEDGLCSVTSSTALDMGSYKWRVRAFFGSKWRSYSDKKSFIVAGDIDSNFEDNANYWSLLSGGKWFLANGSYYTDGKSKKMTNLKSTYIYTDVEVQGRVMRGGGSNDSSFPANYICVRMSTHRTSQYLWYTGYVFGYTNAGNYSILRMDSNGTVTTIQPWTDTDAVNPDGWNDLRVVAEGEDFSFYINDTLVNSFTDSKYSKGYAGFEMYNPGSGQERFYIDSAAITVLDGTSAGSVSSSEAVDAEQQVLNQSAQSDEEIGSILGYSETEDLSAEATAAATAQVTETEESDIEATATDEESTEAVEETLDATETPTEETNLSAQGTSGIPTLIDPSTTIYTRKPTFSWNEVDGASSYYLYVYYYNFGGIIRAYRLEYGDEVCSEGICSVTPSKSLSYLKYKWRVQAYDGTDWSDFSDYQYFGVEKLVPTAKTPNSLIYTSTPDFTWSEILNADQYNIVVYNAKNKKVLNTYTSDFTCSDGICSLASEVAFSSGSYKWRVRAYLDENWSSFGAYESFTVANAIDSDFENNKTGWSRFKGANWKNAYGYYYTDGQANRMSSAKYTYKYSDFTITARVKRAAGTVSSSFPASYLAVRMGTDKTSELIWYTGYIFGYTNAGTYSIWRMGSSGSSRAIQPWTTTDTINKDDWNDLKVKVEGSTFQFYINDTLVNTFTDNKYSSGYVGFEMYRPGTMSSRFYVDSVTLDIIEAESLSAASLNSGQTVSAQQQRWNQEAWEDADEDSLEGYTE</sequence>
<keyword evidence="5" id="KW-1185">Reference proteome</keyword>
<feature type="chain" id="PRO_5030063614" evidence="2">
    <location>
        <begin position="34"/>
        <end position="1020"/>
    </location>
</feature>
<feature type="region of interest" description="Disordered" evidence="1">
    <location>
        <begin position="998"/>
        <end position="1020"/>
    </location>
</feature>
<protein>
    <submittedName>
        <fullName evidence="4">Uncharacterized protein DUF1080</fullName>
    </submittedName>
</protein>
<keyword evidence="2" id="KW-0732">Signal</keyword>
<feature type="domain" description="3-keto-alpha-glucoside-1,2-lyase/3-keto-2-hydroxy-glucal hydratase" evidence="3">
    <location>
        <begin position="805"/>
        <end position="958"/>
    </location>
</feature>
<gene>
    <name evidence="4" type="ORF">DFR64_1216</name>
</gene>
<dbReference type="AlphaFoldDB" id="A0A347ZS16"/>
<dbReference type="EMBL" id="QUMS01000001">
    <property type="protein sequence ID" value="REG11338.1"/>
    <property type="molecule type" value="Genomic_DNA"/>
</dbReference>
<dbReference type="RefSeq" id="WP_116224470.1">
    <property type="nucleotide sequence ID" value="NZ_AP018437.1"/>
</dbReference>
<name>A0A347ZS16_9CHLR</name>
<feature type="compositionally biased region" description="Low complexity" evidence="1">
    <location>
        <begin position="83"/>
        <end position="98"/>
    </location>
</feature>
<proteinExistence type="predicted"/>
<comment type="caution">
    <text evidence="4">The sequence shown here is derived from an EMBL/GenBank/DDBJ whole genome shotgun (WGS) entry which is preliminary data.</text>
</comment>
<feature type="region of interest" description="Disordered" evidence="1">
    <location>
        <begin position="33"/>
        <end position="98"/>
    </location>
</feature>
<evidence type="ECO:0000313" key="4">
    <source>
        <dbReference type="EMBL" id="REG11338.1"/>
    </source>
</evidence>
<dbReference type="InterPro" id="IPR013783">
    <property type="entry name" value="Ig-like_fold"/>
</dbReference>
<evidence type="ECO:0000259" key="3">
    <source>
        <dbReference type="Pfam" id="PF06439"/>
    </source>
</evidence>
<dbReference type="OrthoDB" id="1121506at2"/>
<accession>A0A347ZS16</accession>
<feature type="compositionally biased region" description="Acidic residues" evidence="1">
    <location>
        <begin position="1006"/>
        <end position="1020"/>
    </location>
</feature>
<dbReference type="Gene3D" id="2.60.40.10">
    <property type="entry name" value="Immunoglobulins"/>
    <property type="match status" value="4"/>
</dbReference>
<dbReference type="Gene3D" id="2.60.120.560">
    <property type="entry name" value="Exo-inulinase, domain 1"/>
    <property type="match status" value="2"/>
</dbReference>
<feature type="compositionally biased region" description="Acidic residues" evidence="1">
    <location>
        <begin position="51"/>
        <end position="65"/>
    </location>
</feature>
<feature type="region of interest" description="Disordered" evidence="1">
    <location>
        <begin position="549"/>
        <end position="602"/>
    </location>
</feature>
<organism evidence="4 5">
    <name type="scientific">Pelolinea submarina</name>
    <dbReference type="NCBI Taxonomy" id="913107"/>
    <lineage>
        <taxon>Bacteria</taxon>
        <taxon>Bacillati</taxon>
        <taxon>Chloroflexota</taxon>
        <taxon>Anaerolineae</taxon>
        <taxon>Anaerolineales</taxon>
        <taxon>Anaerolineaceae</taxon>
        <taxon>Pelolinea</taxon>
    </lineage>
</organism>
<evidence type="ECO:0000313" key="5">
    <source>
        <dbReference type="Proteomes" id="UP000256388"/>
    </source>
</evidence>
<evidence type="ECO:0000256" key="2">
    <source>
        <dbReference type="SAM" id="SignalP"/>
    </source>
</evidence>
<feature type="compositionally biased region" description="Acidic residues" evidence="1">
    <location>
        <begin position="560"/>
        <end position="584"/>
    </location>
</feature>
<dbReference type="InterPro" id="IPR010496">
    <property type="entry name" value="AL/BT2_dom"/>
</dbReference>
<evidence type="ECO:0000256" key="1">
    <source>
        <dbReference type="SAM" id="MobiDB-lite"/>
    </source>
</evidence>
<reference evidence="4 5" key="1">
    <citation type="submission" date="2018-08" db="EMBL/GenBank/DDBJ databases">
        <title>Genomic Encyclopedia of Type Strains, Phase IV (KMG-IV): sequencing the most valuable type-strain genomes for metagenomic binning, comparative biology and taxonomic classification.</title>
        <authorList>
            <person name="Goeker M."/>
        </authorList>
    </citation>
    <scope>NUCLEOTIDE SEQUENCE [LARGE SCALE GENOMIC DNA]</scope>
    <source>
        <strain evidence="4 5">DSM 23923</strain>
    </source>
</reference>